<dbReference type="Proteomes" id="UP000030690">
    <property type="component" value="Unassembled WGS sequence"/>
</dbReference>
<evidence type="ECO:0000256" key="8">
    <source>
        <dbReference type="ARBA" id="ARBA00022827"/>
    </source>
</evidence>
<evidence type="ECO:0000256" key="14">
    <source>
        <dbReference type="SAM" id="Phobius"/>
    </source>
</evidence>
<evidence type="ECO:0000313" key="17">
    <source>
        <dbReference type="Proteomes" id="UP000030690"/>
    </source>
</evidence>
<dbReference type="InterPro" id="IPR014729">
    <property type="entry name" value="Rossmann-like_a/b/a_fold"/>
</dbReference>
<keyword evidence="7" id="KW-0547">Nucleotide-binding</keyword>
<feature type="domain" description="Phosphoadenosine phosphosulphate reductase" evidence="15">
    <location>
        <begin position="114"/>
        <end position="295"/>
    </location>
</feature>
<sequence>MDSKDNDVWNDYSNSLMLYERIENLYNDHLIEKSKLNEQNKELINNNMIHVQRETKNVIRNKDMIKANMYNYDIINYYNDEFILKKKVMELSEDIMMGIDYIYDIFRLCKESNVFLSFNGGKDAVVILHLFRCAYAKYLKDMNIKRKKPQLIYFKDEMNEFPEVYQFLNESAFMFDFHISIIKGTWKNGITNFIENVQKKYQITIIDQLKTNSIDPTIFYSTLAFINGTRFNDTNTEKLQILNVSSRGLPPYLYVNPVFYWTYGAIWTFILYFKFNYCILYDHGYSSIGSIKDTVKNEFLKCNDCYLPAYFLKNWNYERYNRIQPNDK</sequence>
<evidence type="ECO:0000256" key="4">
    <source>
        <dbReference type="ARBA" id="ARBA00022643"/>
    </source>
</evidence>
<keyword evidence="13" id="KW-0175">Coiled coil</keyword>
<comment type="catalytic activity">
    <reaction evidence="12">
        <text>FMN + ATP + H(+) = FAD + diphosphate</text>
        <dbReference type="Rhea" id="RHEA:17237"/>
        <dbReference type="ChEBI" id="CHEBI:15378"/>
        <dbReference type="ChEBI" id="CHEBI:30616"/>
        <dbReference type="ChEBI" id="CHEBI:33019"/>
        <dbReference type="ChEBI" id="CHEBI:57692"/>
        <dbReference type="ChEBI" id="CHEBI:58210"/>
        <dbReference type="EC" id="2.7.7.2"/>
    </reaction>
</comment>
<dbReference type="OrthoDB" id="270728at2759"/>
<keyword evidence="4" id="KW-0288">FMN</keyword>
<evidence type="ECO:0000256" key="2">
    <source>
        <dbReference type="ARBA" id="ARBA00012393"/>
    </source>
</evidence>
<evidence type="ECO:0000256" key="10">
    <source>
        <dbReference type="ARBA" id="ARBA00031145"/>
    </source>
</evidence>
<organism evidence="16 17">
    <name type="scientific">Plasmodium falciparum Vietnam Oak-Knoll</name>
    <name type="common">FVO</name>
    <dbReference type="NCBI Taxonomy" id="1036723"/>
    <lineage>
        <taxon>Eukaryota</taxon>
        <taxon>Sar</taxon>
        <taxon>Alveolata</taxon>
        <taxon>Apicomplexa</taxon>
        <taxon>Aconoidasida</taxon>
        <taxon>Haemosporida</taxon>
        <taxon>Plasmodiidae</taxon>
        <taxon>Plasmodium</taxon>
        <taxon>Plasmodium (Laverania)</taxon>
    </lineage>
</organism>
<evidence type="ECO:0000256" key="11">
    <source>
        <dbReference type="ARBA" id="ARBA00031871"/>
    </source>
</evidence>
<dbReference type="PANTHER" id="PTHR23293">
    <property type="entry name" value="FAD SYNTHETASE-RELATED FMN ADENYLYLTRANSFERASE"/>
    <property type="match status" value="1"/>
</dbReference>
<keyword evidence="14" id="KW-0472">Membrane</keyword>
<evidence type="ECO:0000256" key="13">
    <source>
        <dbReference type="SAM" id="Coils"/>
    </source>
</evidence>
<evidence type="ECO:0000313" key="16">
    <source>
        <dbReference type="EMBL" id="ETW18317.1"/>
    </source>
</evidence>
<evidence type="ECO:0000256" key="5">
    <source>
        <dbReference type="ARBA" id="ARBA00022679"/>
    </source>
</evidence>
<dbReference type="Gene3D" id="3.40.50.620">
    <property type="entry name" value="HUPs"/>
    <property type="match status" value="1"/>
</dbReference>
<dbReference type="FunFam" id="3.40.50.620:FF:000230">
    <property type="entry name" value="FAD synthetase, putative"/>
    <property type="match status" value="1"/>
</dbReference>
<dbReference type="GO" id="GO:0005524">
    <property type="term" value="F:ATP binding"/>
    <property type="evidence" value="ECO:0007669"/>
    <property type="project" value="UniProtKB-KW"/>
</dbReference>
<feature type="transmembrane region" description="Helical" evidence="14">
    <location>
        <begin position="252"/>
        <end position="273"/>
    </location>
</feature>
<evidence type="ECO:0000259" key="15">
    <source>
        <dbReference type="Pfam" id="PF01507"/>
    </source>
</evidence>
<dbReference type="PANTHER" id="PTHR23293:SF9">
    <property type="entry name" value="FAD SYNTHASE"/>
    <property type="match status" value="1"/>
</dbReference>
<evidence type="ECO:0000256" key="3">
    <source>
        <dbReference type="ARBA" id="ARBA00022630"/>
    </source>
</evidence>
<dbReference type="InterPro" id="IPR002500">
    <property type="entry name" value="PAPS_reduct_dom"/>
</dbReference>
<dbReference type="SUPFAM" id="SSF52402">
    <property type="entry name" value="Adenine nucleotide alpha hydrolases-like"/>
    <property type="match status" value="1"/>
</dbReference>
<gene>
    <name evidence="16" type="ORF">PFFVO_02833</name>
</gene>
<evidence type="ECO:0000256" key="9">
    <source>
        <dbReference type="ARBA" id="ARBA00022840"/>
    </source>
</evidence>
<keyword evidence="3" id="KW-0285">Flavoprotein</keyword>
<dbReference type="GO" id="GO:0003919">
    <property type="term" value="F:FMN adenylyltransferase activity"/>
    <property type="evidence" value="ECO:0007669"/>
    <property type="project" value="UniProtKB-EC"/>
</dbReference>
<evidence type="ECO:0000256" key="12">
    <source>
        <dbReference type="ARBA" id="ARBA00049494"/>
    </source>
</evidence>
<dbReference type="EMBL" id="KI925079">
    <property type="protein sequence ID" value="ETW18317.1"/>
    <property type="molecule type" value="Genomic_DNA"/>
</dbReference>
<evidence type="ECO:0000256" key="1">
    <source>
        <dbReference type="ARBA" id="ARBA00004726"/>
    </source>
</evidence>
<dbReference type="EC" id="2.7.7.2" evidence="2"/>
<reference evidence="16 17" key="1">
    <citation type="submission" date="2013-02" db="EMBL/GenBank/DDBJ databases">
        <title>The Genome Annotation of Plasmodium falciparum Vietnam Oak-Knoll (FVO).</title>
        <authorList>
            <consortium name="The Broad Institute Genome Sequencing Platform"/>
            <consortium name="The Broad Institute Genome Sequencing Center for Infectious Disease"/>
            <person name="Neafsey D."/>
            <person name="Hoffman S."/>
            <person name="Volkman S."/>
            <person name="Rosenthal P."/>
            <person name="Walker B."/>
            <person name="Young S.K."/>
            <person name="Zeng Q."/>
            <person name="Gargeya S."/>
            <person name="Fitzgerald M."/>
            <person name="Haas B."/>
            <person name="Abouelleil A."/>
            <person name="Allen A.W."/>
            <person name="Alvarado L."/>
            <person name="Arachchi H.M."/>
            <person name="Berlin A.M."/>
            <person name="Chapman S.B."/>
            <person name="Gainer-Dewar J."/>
            <person name="Goldberg J."/>
            <person name="Griggs A."/>
            <person name="Gujja S."/>
            <person name="Hansen M."/>
            <person name="Howarth C."/>
            <person name="Imamovic A."/>
            <person name="Ireland A."/>
            <person name="Larimer J."/>
            <person name="McCowan C."/>
            <person name="Murphy C."/>
            <person name="Pearson M."/>
            <person name="Poon T.W."/>
            <person name="Priest M."/>
            <person name="Roberts A."/>
            <person name="Saif S."/>
            <person name="Shea T."/>
            <person name="Sisk P."/>
            <person name="Sykes S."/>
            <person name="Wortman J."/>
            <person name="Nusbaum C."/>
            <person name="Birren B."/>
        </authorList>
    </citation>
    <scope>NUCLEOTIDE SEQUENCE [LARGE SCALE GENOMIC DNA]</scope>
    <source>
        <strain evidence="17">Vietnam Oak-Knoll (FVO)</strain>
    </source>
</reference>
<name>A0A024V6Y2_PLAFA</name>
<keyword evidence="5" id="KW-0808">Transferase</keyword>
<dbReference type="GO" id="GO:0006747">
    <property type="term" value="P:FAD biosynthetic process"/>
    <property type="evidence" value="ECO:0007669"/>
    <property type="project" value="TreeGrafter"/>
</dbReference>
<keyword evidence="14" id="KW-0812">Transmembrane</keyword>
<reference evidence="16 17" key="2">
    <citation type="submission" date="2013-02" db="EMBL/GenBank/DDBJ databases">
        <title>The Genome Sequence of Plasmodium falciparum Vietnam Oak-Knoll (FVO).</title>
        <authorList>
            <consortium name="The Broad Institute Genome Sequencing Platform"/>
            <consortium name="The Broad Institute Genome Sequencing Center for Infectious Disease"/>
            <person name="Neafsey D."/>
            <person name="Cheeseman I."/>
            <person name="Volkman S."/>
            <person name="Adams J."/>
            <person name="Walker B."/>
            <person name="Young S.K."/>
            <person name="Zeng Q."/>
            <person name="Gargeya S."/>
            <person name="Fitzgerald M."/>
            <person name="Haas B."/>
            <person name="Abouelleil A."/>
            <person name="Alvarado L."/>
            <person name="Arachchi H.M."/>
            <person name="Berlin A.M."/>
            <person name="Chapman S.B."/>
            <person name="Dewar J."/>
            <person name="Goldberg J."/>
            <person name="Griggs A."/>
            <person name="Gujja S."/>
            <person name="Hansen M."/>
            <person name="Howarth C."/>
            <person name="Imamovic A."/>
            <person name="Larimer J."/>
            <person name="McCowan C."/>
            <person name="Murphy C."/>
            <person name="Neiman D."/>
            <person name="Pearson M."/>
            <person name="Priest M."/>
            <person name="Roberts A."/>
            <person name="Saif S."/>
            <person name="Shea T."/>
            <person name="Sisk P."/>
            <person name="Sykes S."/>
            <person name="Wortman J."/>
            <person name="Nusbaum C."/>
            <person name="Birren B."/>
        </authorList>
    </citation>
    <scope>NUCLEOTIDE SEQUENCE [LARGE SCALE GENOMIC DNA]</scope>
    <source>
        <strain evidence="17">Vietnam Oak-Knoll (FVO)</strain>
    </source>
</reference>
<evidence type="ECO:0000256" key="6">
    <source>
        <dbReference type="ARBA" id="ARBA00022695"/>
    </source>
</evidence>
<accession>A0A024V6Y2</accession>
<keyword evidence="9" id="KW-0067">ATP-binding</keyword>
<comment type="pathway">
    <text evidence="1">Cofactor biosynthesis; FAD biosynthesis; FAD from FMN: step 1/1.</text>
</comment>
<feature type="coiled-coil region" evidence="13">
    <location>
        <begin position="19"/>
        <end position="46"/>
    </location>
</feature>
<keyword evidence="8" id="KW-0274">FAD</keyword>
<keyword evidence="14" id="KW-1133">Transmembrane helix</keyword>
<proteinExistence type="predicted"/>
<evidence type="ECO:0000256" key="7">
    <source>
        <dbReference type="ARBA" id="ARBA00022741"/>
    </source>
</evidence>
<dbReference type="AlphaFoldDB" id="A0A024V6Y2"/>
<protein>
    <recommendedName>
        <fullName evidence="2">FAD synthase</fullName>
        <ecNumber evidence="2">2.7.7.2</ecNumber>
    </recommendedName>
    <alternativeName>
        <fullName evidence="10">FAD pyrophosphorylase</fullName>
    </alternativeName>
    <alternativeName>
        <fullName evidence="11">FMN adenylyltransferase</fullName>
    </alternativeName>
</protein>
<keyword evidence="6" id="KW-0548">Nucleotidyltransferase</keyword>
<dbReference type="Pfam" id="PF01507">
    <property type="entry name" value="PAPS_reduct"/>
    <property type="match status" value="1"/>
</dbReference>